<organism evidence="6 7">
    <name type="scientific">Longispora fulva</name>
    <dbReference type="NCBI Taxonomy" id="619741"/>
    <lineage>
        <taxon>Bacteria</taxon>
        <taxon>Bacillati</taxon>
        <taxon>Actinomycetota</taxon>
        <taxon>Actinomycetes</taxon>
        <taxon>Micromonosporales</taxon>
        <taxon>Micromonosporaceae</taxon>
        <taxon>Longispora</taxon>
    </lineage>
</organism>
<proteinExistence type="inferred from homology"/>
<gene>
    <name evidence="6" type="ORF">IW245_002208</name>
</gene>
<evidence type="ECO:0000313" key="6">
    <source>
        <dbReference type="EMBL" id="MBG6136014.1"/>
    </source>
</evidence>
<name>A0A8J7GCE4_9ACTN</name>
<dbReference type="RefSeq" id="WP_197003056.1">
    <property type="nucleotide sequence ID" value="NZ_BONS01000001.1"/>
</dbReference>
<dbReference type="AlphaFoldDB" id="A0A8J7GCE4"/>
<dbReference type="InterPro" id="IPR000086">
    <property type="entry name" value="NUDIX_hydrolase_dom"/>
</dbReference>
<dbReference type="EMBL" id="JADOUF010000001">
    <property type="protein sequence ID" value="MBG6136014.1"/>
    <property type="molecule type" value="Genomic_DNA"/>
</dbReference>
<protein>
    <submittedName>
        <fullName evidence="6">8-oxo-dGTP pyrophosphatase MutT (NUDIX family)</fullName>
    </submittedName>
</protein>
<evidence type="ECO:0000256" key="3">
    <source>
        <dbReference type="ARBA" id="ARBA00022801"/>
    </source>
</evidence>
<dbReference type="GO" id="GO:0016787">
    <property type="term" value="F:hydrolase activity"/>
    <property type="evidence" value="ECO:0007669"/>
    <property type="project" value="UniProtKB-KW"/>
</dbReference>
<dbReference type="InterPro" id="IPR015797">
    <property type="entry name" value="NUDIX_hydrolase-like_dom_sf"/>
</dbReference>
<evidence type="ECO:0000256" key="4">
    <source>
        <dbReference type="RuleBase" id="RU003476"/>
    </source>
</evidence>
<dbReference type="Pfam" id="PF00293">
    <property type="entry name" value="NUDIX"/>
    <property type="match status" value="1"/>
</dbReference>
<dbReference type="InterPro" id="IPR020084">
    <property type="entry name" value="NUDIX_hydrolase_CS"/>
</dbReference>
<dbReference type="PROSITE" id="PS51462">
    <property type="entry name" value="NUDIX"/>
    <property type="match status" value="1"/>
</dbReference>
<dbReference type="SUPFAM" id="SSF55811">
    <property type="entry name" value="Nudix"/>
    <property type="match status" value="1"/>
</dbReference>
<accession>A0A8J7GCE4</accession>
<feature type="domain" description="Nudix hydrolase" evidence="5">
    <location>
        <begin position="124"/>
        <end position="258"/>
    </location>
</feature>
<dbReference type="PANTHER" id="PTHR43046">
    <property type="entry name" value="GDP-MANNOSE MANNOSYL HYDROLASE"/>
    <property type="match status" value="1"/>
</dbReference>
<dbReference type="Proteomes" id="UP000622552">
    <property type="component" value="Unassembled WGS sequence"/>
</dbReference>
<comment type="cofactor">
    <cofactor evidence="1">
        <name>Mg(2+)</name>
        <dbReference type="ChEBI" id="CHEBI:18420"/>
    </cofactor>
</comment>
<comment type="similarity">
    <text evidence="2 4">Belongs to the Nudix hydrolase family.</text>
</comment>
<keyword evidence="7" id="KW-1185">Reference proteome</keyword>
<dbReference type="PANTHER" id="PTHR43046:SF16">
    <property type="entry name" value="ADP-RIBOSE PYROPHOSPHATASE YJHB-RELATED"/>
    <property type="match status" value="1"/>
</dbReference>
<keyword evidence="3 4" id="KW-0378">Hydrolase</keyword>
<comment type="caution">
    <text evidence="6">The sequence shown here is derived from an EMBL/GenBank/DDBJ whole genome shotgun (WGS) entry which is preliminary data.</text>
</comment>
<evidence type="ECO:0000313" key="7">
    <source>
        <dbReference type="Proteomes" id="UP000622552"/>
    </source>
</evidence>
<dbReference type="InterPro" id="IPR020476">
    <property type="entry name" value="Nudix_hydrolase"/>
</dbReference>
<evidence type="ECO:0000256" key="1">
    <source>
        <dbReference type="ARBA" id="ARBA00001946"/>
    </source>
</evidence>
<evidence type="ECO:0000256" key="2">
    <source>
        <dbReference type="ARBA" id="ARBA00005582"/>
    </source>
</evidence>
<dbReference type="Gene3D" id="3.90.79.10">
    <property type="entry name" value="Nucleoside Triphosphate Pyrophosphohydrolase"/>
    <property type="match status" value="1"/>
</dbReference>
<sequence length="274" mass="29464">MANALSASELDRAGMAGALADLVAERIRQHAAWGDQSGLPDGTGPQWQDRADVARAACQAAGGTVSWRHLIEEEFAEALAEADPRLLYGELTQLGGLVVQWMQALRSRADLPPAEVGLLVGLGRYRSIVDLHVLLRRDDGKLLLARRAGAVYASGMWHLPSGHLEPGEPLADGAAREAREELGIDIDLDDLRLVHVMHHQASGQEPRVGFFFEADRWTGDPVNAEPDRCSGLAWVEPDALPEPMVPYTVAALTEITAGRIYAADGFPAVSGSRA</sequence>
<dbReference type="CDD" id="cd04683">
    <property type="entry name" value="NUDIX_Hydrolase"/>
    <property type="match status" value="1"/>
</dbReference>
<evidence type="ECO:0000259" key="5">
    <source>
        <dbReference type="PROSITE" id="PS51462"/>
    </source>
</evidence>
<reference evidence="6" key="1">
    <citation type="submission" date="2020-11" db="EMBL/GenBank/DDBJ databases">
        <title>Sequencing the genomes of 1000 actinobacteria strains.</title>
        <authorList>
            <person name="Klenk H.-P."/>
        </authorList>
    </citation>
    <scope>NUCLEOTIDE SEQUENCE</scope>
    <source>
        <strain evidence="6">DSM 45356</strain>
    </source>
</reference>
<dbReference type="PRINTS" id="PR00502">
    <property type="entry name" value="NUDIXFAMILY"/>
</dbReference>
<dbReference type="PROSITE" id="PS00893">
    <property type="entry name" value="NUDIX_BOX"/>
    <property type="match status" value="1"/>
</dbReference>